<dbReference type="Pfam" id="PF00544">
    <property type="entry name" value="Pectate_lyase_4"/>
    <property type="match status" value="1"/>
</dbReference>
<evidence type="ECO:0000259" key="2">
    <source>
        <dbReference type="Pfam" id="PF00544"/>
    </source>
</evidence>
<dbReference type="Gene3D" id="2.160.20.10">
    <property type="entry name" value="Single-stranded right-handed beta-helix, Pectin lyase-like"/>
    <property type="match status" value="1"/>
</dbReference>
<dbReference type="SUPFAM" id="SSF51126">
    <property type="entry name" value="Pectin lyase-like"/>
    <property type="match status" value="1"/>
</dbReference>
<evidence type="ECO:0000256" key="1">
    <source>
        <dbReference type="ARBA" id="ARBA00023239"/>
    </source>
</evidence>
<dbReference type="EMBL" id="KF126444">
    <property type="protein sequence ID" value="AIA93791.1"/>
    <property type="molecule type" value="Genomic_DNA"/>
</dbReference>
<feature type="non-terminal residue" evidence="3">
    <location>
        <position position="120"/>
    </location>
</feature>
<dbReference type="GO" id="GO:0030570">
    <property type="term" value="F:pectate lyase activity"/>
    <property type="evidence" value="ECO:0007669"/>
    <property type="project" value="InterPro"/>
</dbReference>
<organism evidence="3">
    <name type="scientific">uncultured organism</name>
    <dbReference type="NCBI Taxonomy" id="155900"/>
    <lineage>
        <taxon>unclassified sequences</taxon>
        <taxon>environmental samples</taxon>
    </lineage>
</organism>
<reference evidence="3" key="1">
    <citation type="journal article" date="2013" name="Environ. Microbiol.">
        <title>Seasonally variable intestinal metagenomes of the red palm weevil (Rhynchophorus ferrugineus).</title>
        <authorList>
            <person name="Jia S."/>
            <person name="Zhang X."/>
            <person name="Zhang G."/>
            <person name="Yin A."/>
            <person name="Zhang S."/>
            <person name="Li F."/>
            <person name="Wang L."/>
            <person name="Zhao D."/>
            <person name="Yun Q."/>
            <person name="Tala"/>
            <person name="Wang J."/>
            <person name="Sun G."/>
            <person name="Baabdullah M."/>
            <person name="Yu X."/>
            <person name="Hu S."/>
            <person name="Al-Mssallem I.S."/>
            <person name="Yu J."/>
        </authorList>
    </citation>
    <scope>NUCLEOTIDE SEQUENCE</scope>
</reference>
<sequence>MMDQLEADPENYPYYSHLIDDLGMTGQQVYMYAYGQKKTHLLGQSDEKTNAANIRVTLANNYYKDSMDRMPRLRYGNAHVYNCILDAEDMYEAKMSISNAEAAEKIVSNGASSTAAAVFF</sequence>
<proteinExistence type="predicted"/>
<keyword evidence="1 3" id="KW-0456">Lyase</keyword>
<dbReference type="AlphaFoldDB" id="A0A060CLT9"/>
<feature type="domain" description="Pectate lyase" evidence="2">
    <location>
        <begin position="33"/>
        <end position="91"/>
    </location>
</feature>
<dbReference type="InterPro" id="IPR002022">
    <property type="entry name" value="Pec_lyase"/>
</dbReference>
<dbReference type="PANTHER" id="PTHR31683">
    <property type="entry name" value="PECTATE LYASE 18-RELATED"/>
    <property type="match status" value="1"/>
</dbReference>
<dbReference type="InterPro" id="IPR011050">
    <property type="entry name" value="Pectin_lyase_fold/virulence"/>
</dbReference>
<dbReference type="InterPro" id="IPR012334">
    <property type="entry name" value="Pectin_lyas_fold"/>
</dbReference>
<dbReference type="PANTHER" id="PTHR31683:SF18">
    <property type="entry name" value="PECTATE LYASE 21-RELATED"/>
    <property type="match status" value="1"/>
</dbReference>
<evidence type="ECO:0000313" key="3">
    <source>
        <dbReference type="EMBL" id="AIA93791.1"/>
    </source>
</evidence>
<accession>A0A060CLT9</accession>
<dbReference type="InterPro" id="IPR045032">
    <property type="entry name" value="PEL"/>
</dbReference>
<name>A0A060CLT9_9ZZZZ</name>
<protein>
    <submittedName>
        <fullName evidence="3">Pec_lyase_C</fullName>
    </submittedName>
</protein>